<evidence type="ECO:0000313" key="2">
    <source>
        <dbReference type="EMBL" id="PCH36017.1"/>
    </source>
</evidence>
<proteinExistence type="predicted"/>
<name>A0A2H3JJ53_WOLCO</name>
<evidence type="ECO:0000256" key="1">
    <source>
        <dbReference type="SAM" id="MobiDB-lite"/>
    </source>
</evidence>
<gene>
    <name evidence="2" type="ORF">WOLCODRAFT_166616</name>
</gene>
<dbReference type="EMBL" id="KB467865">
    <property type="protein sequence ID" value="PCH36017.1"/>
    <property type="molecule type" value="Genomic_DNA"/>
</dbReference>
<organism evidence="2 3">
    <name type="scientific">Wolfiporia cocos (strain MD-104)</name>
    <name type="common">Brown rot fungus</name>
    <dbReference type="NCBI Taxonomy" id="742152"/>
    <lineage>
        <taxon>Eukaryota</taxon>
        <taxon>Fungi</taxon>
        <taxon>Dikarya</taxon>
        <taxon>Basidiomycota</taxon>
        <taxon>Agaricomycotina</taxon>
        <taxon>Agaricomycetes</taxon>
        <taxon>Polyporales</taxon>
        <taxon>Phaeolaceae</taxon>
        <taxon>Wolfiporia</taxon>
    </lineage>
</organism>
<sequence length="168" mass="18508">MYNRRTGRAPPHPSCGKDVRRQQAEWSAAGAARCALIARPRRPVADRSNANGDACTVRVTCQCRTEAECPVMRCVVSIAVPRRNAAGQRACVCHDQNSSCSRCHARPRAEQAQRPIVAGTAAVWVGGARRGCVWHSVVHQREFLPRQQRRRQSREVGHERAPGAVAVL</sequence>
<accession>A0A2H3JJ53</accession>
<evidence type="ECO:0000313" key="3">
    <source>
        <dbReference type="Proteomes" id="UP000218811"/>
    </source>
</evidence>
<keyword evidence="3" id="KW-1185">Reference proteome</keyword>
<feature type="region of interest" description="Disordered" evidence="1">
    <location>
        <begin position="147"/>
        <end position="168"/>
    </location>
</feature>
<dbReference type="AlphaFoldDB" id="A0A2H3JJ53"/>
<dbReference type="Proteomes" id="UP000218811">
    <property type="component" value="Unassembled WGS sequence"/>
</dbReference>
<protein>
    <submittedName>
        <fullName evidence="2">Uncharacterized protein</fullName>
    </submittedName>
</protein>
<reference evidence="2 3" key="1">
    <citation type="journal article" date="2012" name="Science">
        <title>The Paleozoic origin of enzymatic lignin decomposition reconstructed from 31 fungal genomes.</title>
        <authorList>
            <person name="Floudas D."/>
            <person name="Binder M."/>
            <person name="Riley R."/>
            <person name="Barry K."/>
            <person name="Blanchette R.A."/>
            <person name="Henrissat B."/>
            <person name="Martinez A.T."/>
            <person name="Otillar R."/>
            <person name="Spatafora J.W."/>
            <person name="Yadav J.S."/>
            <person name="Aerts A."/>
            <person name="Benoit I."/>
            <person name="Boyd A."/>
            <person name="Carlson A."/>
            <person name="Copeland A."/>
            <person name="Coutinho P.M."/>
            <person name="de Vries R.P."/>
            <person name="Ferreira P."/>
            <person name="Findley K."/>
            <person name="Foster B."/>
            <person name="Gaskell J."/>
            <person name="Glotzer D."/>
            <person name="Gorecki P."/>
            <person name="Heitman J."/>
            <person name="Hesse C."/>
            <person name="Hori C."/>
            <person name="Igarashi K."/>
            <person name="Jurgens J.A."/>
            <person name="Kallen N."/>
            <person name="Kersten P."/>
            <person name="Kohler A."/>
            <person name="Kuees U."/>
            <person name="Kumar T.K.A."/>
            <person name="Kuo A."/>
            <person name="LaButti K."/>
            <person name="Larrondo L.F."/>
            <person name="Lindquist E."/>
            <person name="Ling A."/>
            <person name="Lombard V."/>
            <person name="Lucas S."/>
            <person name="Lundell T."/>
            <person name="Martin R."/>
            <person name="McLaughlin D.J."/>
            <person name="Morgenstern I."/>
            <person name="Morin E."/>
            <person name="Murat C."/>
            <person name="Nagy L.G."/>
            <person name="Nolan M."/>
            <person name="Ohm R.A."/>
            <person name="Patyshakuliyeva A."/>
            <person name="Rokas A."/>
            <person name="Ruiz-Duenas F.J."/>
            <person name="Sabat G."/>
            <person name="Salamov A."/>
            <person name="Samejima M."/>
            <person name="Schmutz J."/>
            <person name="Slot J.C."/>
            <person name="St John F."/>
            <person name="Stenlid J."/>
            <person name="Sun H."/>
            <person name="Sun S."/>
            <person name="Syed K."/>
            <person name="Tsang A."/>
            <person name="Wiebenga A."/>
            <person name="Young D."/>
            <person name="Pisabarro A."/>
            <person name="Eastwood D.C."/>
            <person name="Martin F."/>
            <person name="Cullen D."/>
            <person name="Grigoriev I.V."/>
            <person name="Hibbett D.S."/>
        </authorList>
    </citation>
    <scope>NUCLEOTIDE SEQUENCE [LARGE SCALE GENOMIC DNA]</scope>
    <source>
        <strain evidence="2 3">MD-104</strain>
    </source>
</reference>